<dbReference type="PROSITE" id="PS50977">
    <property type="entry name" value="HTH_TETR_2"/>
    <property type="match status" value="1"/>
</dbReference>
<dbReference type="InterPro" id="IPR011075">
    <property type="entry name" value="TetR_C"/>
</dbReference>
<dbReference type="Gene3D" id="1.10.357.10">
    <property type="entry name" value="Tetracycline Repressor, domain 2"/>
    <property type="match status" value="1"/>
</dbReference>
<evidence type="ECO:0000256" key="2">
    <source>
        <dbReference type="ARBA" id="ARBA00023125"/>
    </source>
</evidence>
<accession>A0ABV6RFZ5</accession>
<dbReference type="SUPFAM" id="SSF46689">
    <property type="entry name" value="Homeodomain-like"/>
    <property type="match status" value="1"/>
</dbReference>
<organism evidence="6 7">
    <name type="scientific">Brachybacterium hainanense</name>
    <dbReference type="NCBI Taxonomy" id="1541174"/>
    <lineage>
        <taxon>Bacteria</taxon>
        <taxon>Bacillati</taxon>
        <taxon>Actinomycetota</taxon>
        <taxon>Actinomycetes</taxon>
        <taxon>Micrococcales</taxon>
        <taxon>Dermabacteraceae</taxon>
        <taxon>Brachybacterium</taxon>
    </lineage>
</organism>
<keyword evidence="1" id="KW-0805">Transcription regulation</keyword>
<dbReference type="InterPro" id="IPR036271">
    <property type="entry name" value="Tet_transcr_reg_TetR-rel_C_sf"/>
</dbReference>
<dbReference type="InterPro" id="IPR001647">
    <property type="entry name" value="HTH_TetR"/>
</dbReference>
<proteinExistence type="predicted"/>
<dbReference type="Pfam" id="PF16859">
    <property type="entry name" value="TetR_C_11"/>
    <property type="match status" value="1"/>
</dbReference>
<keyword evidence="2 4" id="KW-0238">DNA-binding</keyword>
<keyword evidence="7" id="KW-1185">Reference proteome</keyword>
<dbReference type="PANTHER" id="PTHR30055:SF148">
    <property type="entry name" value="TETR-FAMILY TRANSCRIPTIONAL REGULATOR"/>
    <property type="match status" value="1"/>
</dbReference>
<comment type="caution">
    <text evidence="6">The sequence shown here is derived from an EMBL/GenBank/DDBJ whole genome shotgun (WGS) entry which is preliminary data.</text>
</comment>
<dbReference type="RefSeq" id="WP_376982972.1">
    <property type="nucleotide sequence ID" value="NZ_JBHLSV010000033.1"/>
</dbReference>
<dbReference type="Gene3D" id="1.10.10.60">
    <property type="entry name" value="Homeodomain-like"/>
    <property type="match status" value="1"/>
</dbReference>
<reference evidence="6 7" key="1">
    <citation type="submission" date="2024-09" db="EMBL/GenBank/DDBJ databases">
        <authorList>
            <person name="Sun Q."/>
            <person name="Mori K."/>
        </authorList>
    </citation>
    <scope>NUCLEOTIDE SEQUENCE [LARGE SCALE GENOMIC DNA]</scope>
    <source>
        <strain evidence="6 7">CICC 10874</strain>
    </source>
</reference>
<dbReference type="InterPro" id="IPR050109">
    <property type="entry name" value="HTH-type_TetR-like_transc_reg"/>
</dbReference>
<dbReference type="Proteomes" id="UP001589793">
    <property type="component" value="Unassembled WGS sequence"/>
</dbReference>
<evidence type="ECO:0000259" key="5">
    <source>
        <dbReference type="PROSITE" id="PS50977"/>
    </source>
</evidence>
<name>A0ABV6RFZ5_9MICO</name>
<protein>
    <submittedName>
        <fullName evidence="6">TetR/AcrR family transcriptional regulator</fullName>
    </submittedName>
</protein>
<evidence type="ECO:0000313" key="6">
    <source>
        <dbReference type="EMBL" id="MFC0675930.1"/>
    </source>
</evidence>
<dbReference type="InterPro" id="IPR009057">
    <property type="entry name" value="Homeodomain-like_sf"/>
</dbReference>
<dbReference type="Pfam" id="PF00440">
    <property type="entry name" value="TetR_N"/>
    <property type="match status" value="1"/>
</dbReference>
<evidence type="ECO:0000256" key="1">
    <source>
        <dbReference type="ARBA" id="ARBA00023015"/>
    </source>
</evidence>
<evidence type="ECO:0000313" key="7">
    <source>
        <dbReference type="Proteomes" id="UP001589793"/>
    </source>
</evidence>
<evidence type="ECO:0000256" key="4">
    <source>
        <dbReference type="PROSITE-ProRule" id="PRU00335"/>
    </source>
</evidence>
<sequence>MSDPDAGPRTRPGGRSARVRAALFEATLAELVENGYAALSISTVAARAGVHRTSVYRRWPDRDALLEAALASLTAEPVRPEDTGALETDLRRYAEGIITVLNGPAGTVLQALLSSDARSLPQADRLRQALLSSRRALSAQMLARAVQRGEIPATTVADDVVDLLVAPLYFRLLLTGEALDDALAARTARAAAAAARAGALTAQTD</sequence>
<gene>
    <name evidence="6" type="ORF">ACFFF6_18425</name>
</gene>
<evidence type="ECO:0000256" key="3">
    <source>
        <dbReference type="ARBA" id="ARBA00023163"/>
    </source>
</evidence>
<dbReference type="SUPFAM" id="SSF48498">
    <property type="entry name" value="Tetracyclin repressor-like, C-terminal domain"/>
    <property type="match status" value="1"/>
</dbReference>
<dbReference type="PANTHER" id="PTHR30055">
    <property type="entry name" value="HTH-TYPE TRANSCRIPTIONAL REGULATOR RUTR"/>
    <property type="match status" value="1"/>
</dbReference>
<dbReference type="EMBL" id="JBHLSV010000033">
    <property type="protein sequence ID" value="MFC0675930.1"/>
    <property type="molecule type" value="Genomic_DNA"/>
</dbReference>
<feature type="domain" description="HTH tetR-type" evidence="5">
    <location>
        <begin position="17"/>
        <end position="77"/>
    </location>
</feature>
<feature type="DNA-binding region" description="H-T-H motif" evidence="4">
    <location>
        <begin position="40"/>
        <end position="59"/>
    </location>
</feature>
<keyword evidence="3" id="KW-0804">Transcription</keyword>